<gene>
    <name evidence="9" type="ORF">C5O19_12460</name>
</gene>
<sequence length="798" mass="89471">MFQNYLKLALRNLWKSRLFTGLNMLGLSLGLTVSLLLFLYIKDELAFDRYHRQAEQIYRVNLAVSFDDKEEKWATAPNIIGPTMQEKIPGVKQQVRFLKHNFGESAFITTGEKKFVEKSLYWADSTLFQVFDLPLVQGNPQTALEKPNQVLISQRTAERYFGNENPLGKDLKVDNRTTLEVTGVYADFPDHSSFDANLIGSFATEKWAYKNLSWSNASFETYVLLNPQTQPTSVERQLDKLIKQNVPEENRYYTAYLQPLTDMHLHSEDVAHVYTQKIGDPQQVRILVVLAFVVLVIACINYMNLSTARSQQRFREVGINKALGASRSLVARRFYIETAILVLLSILLSIALLEAFLPIFNSLASRNLTAHAVLSPEVIIGLVLTGTLVTLIAGSYPALYLSSYAPKNLLQTNFRANTGAGLFRRSLVVIQFTASIVLVISSIIFYQQLRFVQHQKLGYQPEQVVAVTTVAAESKTQIDGLMNRVRSLPDVVEVSRAQTFPASGGSGRSLRKNLQSSEEFKMTTNHATPDFVQVLGLKLIAGKTLPSIPKDAKDTTVQVVLNRKAVAFLGYTPENAIGRKAYGLFGDNNTEIVGVVEDFHFENFHQPIGGYAFHNANTESYRYLLVKLRTQRLTQAMSQLENAFSESMPQSAFEYTFLDQYLNNLYQTEQRTAQVVLVFSILTILVACLGLFGLAAYAAEQRTKEIGVRKVLGANEFQLVTLLSSDFLKLVGLAFLIASPLAWWMMNEWLTSFAYRIQISGWVFVAAGLLALLIALLTVSSQALRAALMNPVRSLKSE</sequence>
<dbReference type="OrthoDB" id="5933722at2"/>
<dbReference type="Pfam" id="PF02687">
    <property type="entry name" value="FtsX"/>
    <property type="match status" value="2"/>
</dbReference>
<feature type="transmembrane region" description="Helical" evidence="6">
    <location>
        <begin position="334"/>
        <end position="359"/>
    </location>
</feature>
<dbReference type="AlphaFoldDB" id="A0A2S7IRU0"/>
<dbReference type="RefSeq" id="WP_104712632.1">
    <property type="nucleotide sequence ID" value="NZ_PTRA01000001.1"/>
</dbReference>
<evidence type="ECO:0000313" key="10">
    <source>
        <dbReference type="Proteomes" id="UP000239590"/>
    </source>
</evidence>
<dbReference type="PANTHER" id="PTHR30572:SF18">
    <property type="entry name" value="ABC-TYPE MACROLIDE FAMILY EXPORT SYSTEM PERMEASE COMPONENT 2"/>
    <property type="match status" value="1"/>
</dbReference>
<dbReference type="InterPro" id="IPR050250">
    <property type="entry name" value="Macrolide_Exporter_MacB"/>
</dbReference>
<keyword evidence="9" id="KW-0131">Cell cycle</keyword>
<feature type="transmembrane region" description="Helical" evidence="6">
    <location>
        <begin position="21"/>
        <end position="41"/>
    </location>
</feature>
<dbReference type="InterPro" id="IPR003838">
    <property type="entry name" value="ABC3_permease_C"/>
</dbReference>
<keyword evidence="4 6" id="KW-1133">Transmembrane helix</keyword>
<feature type="transmembrane region" description="Helical" evidence="6">
    <location>
        <begin position="422"/>
        <end position="446"/>
    </location>
</feature>
<protein>
    <submittedName>
        <fullName evidence="9">Cell division protein FtsX</fullName>
    </submittedName>
</protein>
<evidence type="ECO:0000259" key="7">
    <source>
        <dbReference type="Pfam" id="PF02687"/>
    </source>
</evidence>
<dbReference type="PANTHER" id="PTHR30572">
    <property type="entry name" value="MEMBRANE COMPONENT OF TRANSPORTER-RELATED"/>
    <property type="match status" value="1"/>
</dbReference>
<evidence type="ECO:0000259" key="8">
    <source>
        <dbReference type="Pfam" id="PF12704"/>
    </source>
</evidence>
<keyword evidence="3 6" id="KW-0812">Transmembrane</keyword>
<dbReference type="InterPro" id="IPR025857">
    <property type="entry name" value="MacB_PCD"/>
</dbReference>
<organism evidence="9 10">
    <name type="scientific">Siphonobacter curvatus</name>
    <dbReference type="NCBI Taxonomy" id="2094562"/>
    <lineage>
        <taxon>Bacteria</taxon>
        <taxon>Pseudomonadati</taxon>
        <taxon>Bacteroidota</taxon>
        <taxon>Cytophagia</taxon>
        <taxon>Cytophagales</taxon>
        <taxon>Cytophagaceae</taxon>
        <taxon>Siphonobacter</taxon>
    </lineage>
</organism>
<comment type="caution">
    <text evidence="9">The sequence shown here is derived from an EMBL/GenBank/DDBJ whole genome shotgun (WGS) entry which is preliminary data.</text>
</comment>
<accession>A0A2S7IRU0</accession>
<feature type="domain" description="ABC3 transporter permease C-terminal" evidence="7">
    <location>
        <begin position="678"/>
        <end position="791"/>
    </location>
</feature>
<feature type="transmembrane region" description="Helical" evidence="6">
    <location>
        <begin position="379"/>
        <end position="401"/>
    </location>
</feature>
<dbReference type="GO" id="GO:0051301">
    <property type="term" value="P:cell division"/>
    <property type="evidence" value="ECO:0007669"/>
    <property type="project" value="UniProtKB-KW"/>
</dbReference>
<dbReference type="Pfam" id="PF12704">
    <property type="entry name" value="MacB_PCD"/>
    <property type="match status" value="1"/>
</dbReference>
<evidence type="ECO:0000256" key="6">
    <source>
        <dbReference type="SAM" id="Phobius"/>
    </source>
</evidence>
<evidence type="ECO:0000256" key="5">
    <source>
        <dbReference type="ARBA" id="ARBA00023136"/>
    </source>
</evidence>
<evidence type="ECO:0000256" key="1">
    <source>
        <dbReference type="ARBA" id="ARBA00004651"/>
    </source>
</evidence>
<comment type="subcellular location">
    <subcellularLocation>
        <location evidence="1">Cell membrane</location>
        <topology evidence="1">Multi-pass membrane protein</topology>
    </subcellularLocation>
</comment>
<keyword evidence="10" id="KW-1185">Reference proteome</keyword>
<dbReference type="GO" id="GO:0022857">
    <property type="term" value="F:transmembrane transporter activity"/>
    <property type="evidence" value="ECO:0007669"/>
    <property type="project" value="TreeGrafter"/>
</dbReference>
<keyword evidence="5 6" id="KW-0472">Membrane</keyword>
<keyword evidence="2" id="KW-1003">Cell membrane</keyword>
<feature type="transmembrane region" description="Helical" evidence="6">
    <location>
        <begin position="719"/>
        <end position="745"/>
    </location>
</feature>
<dbReference type="GO" id="GO:0005886">
    <property type="term" value="C:plasma membrane"/>
    <property type="evidence" value="ECO:0007669"/>
    <property type="project" value="UniProtKB-SubCell"/>
</dbReference>
<reference evidence="10" key="1">
    <citation type="submission" date="2018-02" db="EMBL/GenBank/DDBJ databases">
        <title>Genome sequencing of Solimonas sp. HR-BB.</title>
        <authorList>
            <person name="Lee Y."/>
            <person name="Jeon C.O."/>
        </authorList>
    </citation>
    <scope>NUCLEOTIDE SEQUENCE [LARGE SCALE GENOMIC DNA]</scope>
    <source>
        <strain evidence="10">HR-U</strain>
    </source>
</reference>
<feature type="domain" description="ABC3 transporter permease C-terminal" evidence="7">
    <location>
        <begin position="289"/>
        <end position="404"/>
    </location>
</feature>
<dbReference type="EMBL" id="PTRA01000001">
    <property type="protein sequence ID" value="PQA60389.1"/>
    <property type="molecule type" value="Genomic_DNA"/>
</dbReference>
<feature type="transmembrane region" description="Helical" evidence="6">
    <location>
        <begin position="675"/>
        <end position="698"/>
    </location>
</feature>
<feature type="transmembrane region" description="Helical" evidence="6">
    <location>
        <begin position="757"/>
        <end position="779"/>
    </location>
</feature>
<evidence type="ECO:0000313" key="9">
    <source>
        <dbReference type="EMBL" id="PQA60389.1"/>
    </source>
</evidence>
<evidence type="ECO:0000256" key="2">
    <source>
        <dbReference type="ARBA" id="ARBA00022475"/>
    </source>
</evidence>
<evidence type="ECO:0000256" key="4">
    <source>
        <dbReference type="ARBA" id="ARBA00022989"/>
    </source>
</evidence>
<keyword evidence="9" id="KW-0132">Cell division</keyword>
<feature type="domain" description="MacB-like periplasmic core" evidence="8">
    <location>
        <begin position="20"/>
        <end position="240"/>
    </location>
</feature>
<name>A0A2S7IRU0_9BACT</name>
<dbReference type="Proteomes" id="UP000239590">
    <property type="component" value="Unassembled WGS sequence"/>
</dbReference>
<feature type="transmembrane region" description="Helical" evidence="6">
    <location>
        <begin position="286"/>
        <end position="305"/>
    </location>
</feature>
<proteinExistence type="predicted"/>
<evidence type="ECO:0000256" key="3">
    <source>
        <dbReference type="ARBA" id="ARBA00022692"/>
    </source>
</evidence>